<name>A0A915KRB2_ROMCU</name>
<keyword evidence="1" id="KW-1185">Reference proteome</keyword>
<proteinExistence type="predicted"/>
<reference evidence="2" key="1">
    <citation type="submission" date="2022-11" db="UniProtKB">
        <authorList>
            <consortium name="WormBaseParasite"/>
        </authorList>
    </citation>
    <scope>IDENTIFICATION</scope>
</reference>
<sequence length="60" mass="6765">MIIAVEGYCGYFPNSFREAEELLKTVYCKKFNQSCLMLADNCIAAVLSILNIWPSALTRT</sequence>
<protein>
    <submittedName>
        <fullName evidence="2">Uncharacterized protein</fullName>
    </submittedName>
</protein>
<evidence type="ECO:0000313" key="2">
    <source>
        <dbReference type="WBParaSite" id="nRc.2.0.1.t41009-RA"/>
    </source>
</evidence>
<accession>A0A915KRB2</accession>
<evidence type="ECO:0000313" key="1">
    <source>
        <dbReference type="Proteomes" id="UP000887565"/>
    </source>
</evidence>
<organism evidence="1 2">
    <name type="scientific">Romanomermis culicivorax</name>
    <name type="common">Nematode worm</name>
    <dbReference type="NCBI Taxonomy" id="13658"/>
    <lineage>
        <taxon>Eukaryota</taxon>
        <taxon>Metazoa</taxon>
        <taxon>Ecdysozoa</taxon>
        <taxon>Nematoda</taxon>
        <taxon>Enoplea</taxon>
        <taxon>Dorylaimia</taxon>
        <taxon>Mermithida</taxon>
        <taxon>Mermithoidea</taxon>
        <taxon>Mermithidae</taxon>
        <taxon>Romanomermis</taxon>
    </lineage>
</organism>
<dbReference type="WBParaSite" id="nRc.2.0.1.t41009-RA">
    <property type="protein sequence ID" value="nRc.2.0.1.t41009-RA"/>
    <property type="gene ID" value="nRc.2.0.1.g41009"/>
</dbReference>
<dbReference type="Proteomes" id="UP000887565">
    <property type="component" value="Unplaced"/>
</dbReference>
<dbReference type="AlphaFoldDB" id="A0A915KRB2"/>